<evidence type="ECO:0000256" key="2">
    <source>
        <dbReference type="ARBA" id="ARBA00005944"/>
    </source>
</evidence>
<proteinExistence type="inferred from homology"/>
<evidence type="ECO:0000256" key="7">
    <source>
        <dbReference type="SAM" id="Phobius"/>
    </source>
</evidence>
<dbReference type="AlphaFoldDB" id="A0AAV0VSS2"/>
<evidence type="ECO:0000256" key="6">
    <source>
        <dbReference type="ARBA" id="ARBA00023136"/>
    </source>
</evidence>
<name>A0AAV0VSS2_9HEMI</name>
<sequence length="418" mass="47793">MRVISIIVLVLCLSSEYIIKCSEDDFVDPLDMLNYDSLLSSINILLLNTGRSNIDQVSNNGENKELKLYTSVTLSVQDLELLKNMANKRDVDYTEVDRILNGLFTPVEINSTEENGLGNSHFKIYNQFKQDSLYWISVGCISIVLLYIIFKKINYICSLTFVLFIIFALGFASTWYTMYMKAEINRSVQLQYMPTECREKTGWTTFSWFQSNNLDQCKRQKEAIFLDPKYSIAMTDIFAEMVSKMLTKPIEALGESIYVFNKSVLKDIPFWAQIVLIPIVIVVIIHTVLLSCSLLVGRGLSTNYLFGYGRSKIGAEPTNNGQYTTNKRINNSFHPTTSAQHVTPQIPALPNVNFNINLCHPSPTENTRSSHYDDKFKINYTKESNLIAMLKNKEIDSVDSKDFKDLKKKAPRHRTLSM</sequence>
<feature type="signal peptide" evidence="8">
    <location>
        <begin position="1"/>
        <end position="21"/>
    </location>
</feature>
<feature type="transmembrane region" description="Helical" evidence="7">
    <location>
        <begin position="270"/>
        <end position="296"/>
    </location>
</feature>
<feature type="chain" id="PRO_5043874879" description="Chloride channel CLIC-like protein 1" evidence="8">
    <location>
        <begin position="22"/>
        <end position="418"/>
    </location>
</feature>
<comment type="subcellular location">
    <subcellularLocation>
        <location evidence="1">Membrane</location>
        <topology evidence="1">Multi-pass membrane protein</topology>
    </subcellularLocation>
</comment>
<dbReference type="PANTHER" id="PTHR34093:SF1">
    <property type="entry name" value="CHLORIDE CHANNEL CLIC-LIKE PROTEIN 1"/>
    <property type="match status" value="1"/>
</dbReference>
<dbReference type="GO" id="GO:0005254">
    <property type="term" value="F:chloride channel activity"/>
    <property type="evidence" value="ECO:0007669"/>
    <property type="project" value="TreeGrafter"/>
</dbReference>
<keyword evidence="8" id="KW-0732">Signal</keyword>
<evidence type="ECO:0000256" key="1">
    <source>
        <dbReference type="ARBA" id="ARBA00004141"/>
    </source>
</evidence>
<comment type="similarity">
    <text evidence="2">Belongs to the chloride channel MCLC family.</text>
</comment>
<keyword evidence="5 7" id="KW-1133">Transmembrane helix</keyword>
<evidence type="ECO:0000313" key="9">
    <source>
        <dbReference type="EMBL" id="CAI6346640.1"/>
    </source>
</evidence>
<evidence type="ECO:0000256" key="4">
    <source>
        <dbReference type="ARBA" id="ARBA00022692"/>
    </source>
</evidence>
<keyword evidence="6 7" id="KW-0472">Membrane</keyword>
<comment type="caution">
    <text evidence="9">The sequence shown here is derived from an EMBL/GenBank/DDBJ whole genome shotgun (WGS) entry which is preliminary data.</text>
</comment>
<gene>
    <name evidence="9" type="ORF">MEUPH1_LOCUS3527</name>
</gene>
<evidence type="ECO:0000256" key="5">
    <source>
        <dbReference type="ARBA" id="ARBA00022989"/>
    </source>
</evidence>
<feature type="transmembrane region" description="Helical" evidence="7">
    <location>
        <begin position="132"/>
        <end position="150"/>
    </location>
</feature>
<evidence type="ECO:0000313" key="10">
    <source>
        <dbReference type="Proteomes" id="UP001160148"/>
    </source>
</evidence>
<dbReference type="Proteomes" id="UP001160148">
    <property type="component" value="Unassembled WGS sequence"/>
</dbReference>
<keyword evidence="10" id="KW-1185">Reference proteome</keyword>
<dbReference type="GO" id="GO:0016020">
    <property type="term" value="C:membrane"/>
    <property type="evidence" value="ECO:0007669"/>
    <property type="project" value="UniProtKB-SubCell"/>
</dbReference>
<dbReference type="Pfam" id="PF05934">
    <property type="entry name" value="MCLC"/>
    <property type="match status" value="1"/>
</dbReference>
<keyword evidence="4 7" id="KW-0812">Transmembrane</keyword>
<reference evidence="9 10" key="1">
    <citation type="submission" date="2023-01" db="EMBL/GenBank/DDBJ databases">
        <authorList>
            <person name="Whitehead M."/>
        </authorList>
    </citation>
    <scope>NUCLEOTIDE SEQUENCE [LARGE SCALE GENOMIC DNA]</scope>
</reference>
<evidence type="ECO:0000256" key="3">
    <source>
        <dbReference type="ARBA" id="ARBA00015571"/>
    </source>
</evidence>
<evidence type="ECO:0000256" key="8">
    <source>
        <dbReference type="SAM" id="SignalP"/>
    </source>
</evidence>
<organism evidence="9 10">
    <name type="scientific">Macrosiphum euphorbiae</name>
    <name type="common">potato aphid</name>
    <dbReference type="NCBI Taxonomy" id="13131"/>
    <lineage>
        <taxon>Eukaryota</taxon>
        <taxon>Metazoa</taxon>
        <taxon>Ecdysozoa</taxon>
        <taxon>Arthropoda</taxon>
        <taxon>Hexapoda</taxon>
        <taxon>Insecta</taxon>
        <taxon>Pterygota</taxon>
        <taxon>Neoptera</taxon>
        <taxon>Paraneoptera</taxon>
        <taxon>Hemiptera</taxon>
        <taxon>Sternorrhyncha</taxon>
        <taxon>Aphidomorpha</taxon>
        <taxon>Aphidoidea</taxon>
        <taxon>Aphididae</taxon>
        <taxon>Macrosiphini</taxon>
        <taxon>Macrosiphum</taxon>
    </lineage>
</organism>
<dbReference type="InterPro" id="IPR009231">
    <property type="entry name" value="Chloride_chnl_CLIC-like"/>
</dbReference>
<dbReference type="EMBL" id="CARXXK010000001">
    <property type="protein sequence ID" value="CAI6346640.1"/>
    <property type="molecule type" value="Genomic_DNA"/>
</dbReference>
<feature type="transmembrane region" description="Helical" evidence="7">
    <location>
        <begin position="157"/>
        <end position="178"/>
    </location>
</feature>
<dbReference type="PANTHER" id="PTHR34093">
    <property type="entry name" value="CHLORIDE CHANNEL CLIC-LIKE PROTEIN 1"/>
    <property type="match status" value="1"/>
</dbReference>
<accession>A0AAV0VSS2</accession>
<protein>
    <recommendedName>
        <fullName evidence="3">Chloride channel CLIC-like protein 1</fullName>
    </recommendedName>
</protein>
<dbReference type="GO" id="GO:0005783">
    <property type="term" value="C:endoplasmic reticulum"/>
    <property type="evidence" value="ECO:0007669"/>
    <property type="project" value="TreeGrafter"/>
</dbReference>